<gene>
    <name evidence="4" type="ORF">HNR48_000855</name>
</gene>
<evidence type="ECO:0000256" key="1">
    <source>
        <dbReference type="SAM" id="Phobius"/>
    </source>
</evidence>
<comment type="caution">
    <text evidence="4">The sequence shown here is derived from an EMBL/GenBank/DDBJ whole genome shotgun (WGS) entry which is preliminary data.</text>
</comment>
<sequence>MTQSYRQHYLVAAALFGLYGVQVCPFLDSLSLGALLIPIMFSFALVGGGRFLFRHFVDKAELKYQVKRQFALDITLFLLTGLALAIYFRLLYQSPLESGLKVVIGMAILGFFIACDQALLRERKIAEQLASSGEHITPDCDPYPLTHKFSHFACICAVAVIGVVFMVISKDLHWLQQVGDKLPLATAQRYILTEVSFVVAVIMVYVLRIIFAYAGNLRMFIAMEQAALASVAKGDLQAEVPVSSNDEFGLMALHTNQTIAALAERSRELSITRDASILGLASLAETRDNETGGHILRTQNYVKALALELRKNKAYAAQLDDETVELLYKSAPLHDIGKVGIPDSILLKPGKLSDEEFEIMKGHPQIGADALEVAERQLGSNSFLRIAKEISLSHHEKWDGSGYPAGLAGNDIPLSGRLMALADVYDALISARVYKPAMSHDDAKAIILKGNGQHFDPGVIDAFLACEAEFVSIAQQFSDKKVEAA</sequence>
<evidence type="ECO:0000313" key="4">
    <source>
        <dbReference type="EMBL" id="MBB6520577.1"/>
    </source>
</evidence>
<dbReference type="Pfam" id="PF13487">
    <property type="entry name" value="HD_5"/>
    <property type="match status" value="1"/>
</dbReference>
<proteinExistence type="predicted"/>
<dbReference type="InterPro" id="IPR052020">
    <property type="entry name" value="Cyclic_di-GMP/3'3'-cGAMP_PDE"/>
</dbReference>
<dbReference type="RefSeq" id="WP_166850836.1">
    <property type="nucleotide sequence ID" value="NZ_JAAONY010000001.1"/>
</dbReference>
<feature type="domain" description="HAMP" evidence="2">
    <location>
        <begin position="225"/>
        <end position="267"/>
    </location>
</feature>
<dbReference type="Proteomes" id="UP000528457">
    <property type="component" value="Unassembled WGS sequence"/>
</dbReference>
<dbReference type="PANTHER" id="PTHR45228">
    <property type="entry name" value="CYCLIC DI-GMP PHOSPHODIESTERASE TM_0186-RELATED"/>
    <property type="match status" value="1"/>
</dbReference>
<dbReference type="InterPro" id="IPR003607">
    <property type="entry name" value="HD/PDEase_dom"/>
</dbReference>
<dbReference type="SMART" id="SM00471">
    <property type="entry name" value="HDc"/>
    <property type="match status" value="1"/>
</dbReference>
<feature type="transmembrane region" description="Helical" evidence="1">
    <location>
        <begin position="74"/>
        <end position="92"/>
    </location>
</feature>
<evidence type="ECO:0000259" key="2">
    <source>
        <dbReference type="PROSITE" id="PS50885"/>
    </source>
</evidence>
<name>A0A7X0MX69_9GAMM</name>
<dbReference type="AlphaFoldDB" id="A0A7X0MX69"/>
<dbReference type="InParanoid" id="A0A7X0MX69"/>
<dbReference type="InterPro" id="IPR037522">
    <property type="entry name" value="HD_GYP_dom"/>
</dbReference>
<feature type="transmembrane region" description="Helical" evidence="1">
    <location>
        <begin position="98"/>
        <end position="115"/>
    </location>
</feature>
<organism evidence="4 5">
    <name type="scientific">Pseudoteredinibacter isoporae</name>
    <dbReference type="NCBI Taxonomy" id="570281"/>
    <lineage>
        <taxon>Bacteria</taxon>
        <taxon>Pseudomonadati</taxon>
        <taxon>Pseudomonadota</taxon>
        <taxon>Gammaproteobacteria</taxon>
        <taxon>Cellvibrionales</taxon>
        <taxon>Cellvibrionaceae</taxon>
        <taxon>Pseudoteredinibacter</taxon>
    </lineage>
</organism>
<feature type="transmembrane region" description="Helical" evidence="1">
    <location>
        <begin position="152"/>
        <end position="170"/>
    </location>
</feature>
<reference evidence="4 5" key="1">
    <citation type="submission" date="2020-08" db="EMBL/GenBank/DDBJ databases">
        <title>Genomic Encyclopedia of Type Strains, Phase IV (KMG-IV): sequencing the most valuable type-strain genomes for metagenomic binning, comparative biology and taxonomic classification.</title>
        <authorList>
            <person name="Goeker M."/>
        </authorList>
    </citation>
    <scope>NUCLEOTIDE SEQUENCE [LARGE SCALE GENOMIC DNA]</scope>
    <source>
        <strain evidence="4 5">DSM 22368</strain>
    </source>
</reference>
<feature type="transmembrane region" description="Helical" evidence="1">
    <location>
        <begin position="190"/>
        <end position="214"/>
    </location>
</feature>
<feature type="domain" description="HD-GYP" evidence="3">
    <location>
        <begin position="269"/>
        <end position="479"/>
    </location>
</feature>
<dbReference type="SUPFAM" id="SSF109604">
    <property type="entry name" value="HD-domain/PDEase-like"/>
    <property type="match status" value="1"/>
</dbReference>
<dbReference type="GO" id="GO:0007165">
    <property type="term" value="P:signal transduction"/>
    <property type="evidence" value="ECO:0007669"/>
    <property type="project" value="InterPro"/>
</dbReference>
<evidence type="ECO:0000259" key="3">
    <source>
        <dbReference type="PROSITE" id="PS51832"/>
    </source>
</evidence>
<dbReference type="EMBL" id="JACHHT010000001">
    <property type="protein sequence ID" value="MBB6520577.1"/>
    <property type="molecule type" value="Genomic_DNA"/>
</dbReference>
<keyword evidence="1" id="KW-0472">Membrane</keyword>
<evidence type="ECO:0000313" key="5">
    <source>
        <dbReference type="Proteomes" id="UP000528457"/>
    </source>
</evidence>
<dbReference type="CDD" id="cd06225">
    <property type="entry name" value="HAMP"/>
    <property type="match status" value="1"/>
</dbReference>
<keyword evidence="5" id="KW-1185">Reference proteome</keyword>
<keyword evidence="1" id="KW-0812">Transmembrane</keyword>
<keyword evidence="1" id="KW-1133">Transmembrane helix</keyword>
<dbReference type="PROSITE" id="PS50885">
    <property type="entry name" value="HAMP"/>
    <property type="match status" value="1"/>
</dbReference>
<feature type="transmembrane region" description="Helical" evidence="1">
    <location>
        <begin position="33"/>
        <end position="53"/>
    </location>
</feature>
<dbReference type="Pfam" id="PF20970">
    <property type="entry name" value="MASE10"/>
    <property type="match status" value="1"/>
</dbReference>
<dbReference type="GO" id="GO:0008081">
    <property type="term" value="F:phosphoric diester hydrolase activity"/>
    <property type="evidence" value="ECO:0007669"/>
    <property type="project" value="UniProtKB-ARBA"/>
</dbReference>
<dbReference type="CDD" id="cd00077">
    <property type="entry name" value="HDc"/>
    <property type="match status" value="1"/>
</dbReference>
<dbReference type="GO" id="GO:0016020">
    <property type="term" value="C:membrane"/>
    <property type="evidence" value="ECO:0007669"/>
    <property type="project" value="InterPro"/>
</dbReference>
<dbReference type="PANTHER" id="PTHR45228:SF5">
    <property type="entry name" value="CYCLIC DI-GMP PHOSPHODIESTERASE VC_1348-RELATED"/>
    <property type="match status" value="1"/>
</dbReference>
<accession>A0A7X0MX69</accession>
<dbReference type="InterPro" id="IPR048440">
    <property type="entry name" value="MASE10"/>
</dbReference>
<dbReference type="Gene3D" id="1.10.3210.10">
    <property type="entry name" value="Hypothetical protein af1432"/>
    <property type="match status" value="1"/>
</dbReference>
<protein>
    <submittedName>
        <fullName evidence="4">Response regulator RpfG family c-di-GMP phosphodiesterase</fullName>
    </submittedName>
</protein>
<dbReference type="Gene3D" id="6.10.340.10">
    <property type="match status" value="1"/>
</dbReference>
<dbReference type="PROSITE" id="PS51832">
    <property type="entry name" value="HD_GYP"/>
    <property type="match status" value="1"/>
</dbReference>
<dbReference type="InterPro" id="IPR003660">
    <property type="entry name" value="HAMP_dom"/>
</dbReference>